<dbReference type="InterPro" id="IPR013149">
    <property type="entry name" value="ADH-like_C"/>
</dbReference>
<dbReference type="Gene3D" id="3.90.180.10">
    <property type="entry name" value="Medium-chain alcohol dehydrogenases, catalytic domain"/>
    <property type="match status" value="1"/>
</dbReference>
<evidence type="ECO:0000256" key="1">
    <source>
        <dbReference type="ARBA" id="ARBA00001947"/>
    </source>
</evidence>
<evidence type="ECO:0000313" key="9">
    <source>
        <dbReference type="EMBL" id="TYB42333.1"/>
    </source>
</evidence>
<evidence type="ECO:0000256" key="4">
    <source>
        <dbReference type="ARBA" id="ARBA00022833"/>
    </source>
</evidence>
<keyword evidence="6" id="KW-0520">NAD</keyword>
<gene>
    <name evidence="9" type="ORF">FXF69_31445</name>
</gene>
<evidence type="ECO:0000259" key="8">
    <source>
        <dbReference type="SMART" id="SM00829"/>
    </source>
</evidence>
<sequence length="356" mass="36824">MRGIVWTGELEVRDDVAVRAPGPREVAVRVHRAGLCHSDVSVVNGTIPFPTPVVMGHEGAGVVEEVGPAVSHVEPGDHVVLTTLGNCGRCAACDRGEPTHCRASLGVRADRFTLDGAPAYQFANAGVFAERTVVHESQAVVIDPDVPLDAACLIGCAVLTGAGAVLNRARVRPGDTVLVVGAGGIGQSVVQAARIAAAGRIVVVDANPAKEETARRFGATDFVDASAVADVPAAVRDLGLPDGVDHAFECVGHPSLIRQAVDLLAWGGTCVLLGVPPRDAEAAFQVASLYQNKSILGCRYGAARPQHDIPLLVGLYRAGRFDLDAMVSRVYDLAGIGAAIDDLAGGRLNRGVLALA</sequence>
<comment type="caution">
    <text evidence="9">The sequence shown here is derived from an EMBL/GenBank/DDBJ whole genome shotgun (WGS) entry which is preliminary data.</text>
</comment>
<evidence type="ECO:0000256" key="2">
    <source>
        <dbReference type="ARBA" id="ARBA00008072"/>
    </source>
</evidence>
<dbReference type="InterPro" id="IPR011032">
    <property type="entry name" value="GroES-like_sf"/>
</dbReference>
<evidence type="ECO:0000256" key="6">
    <source>
        <dbReference type="ARBA" id="ARBA00023027"/>
    </source>
</evidence>
<dbReference type="SMART" id="SM00829">
    <property type="entry name" value="PKS_ER"/>
    <property type="match status" value="1"/>
</dbReference>
<dbReference type="InterPro" id="IPR013154">
    <property type="entry name" value="ADH-like_N"/>
</dbReference>
<feature type="domain" description="Enoyl reductase (ER)" evidence="8">
    <location>
        <begin position="3"/>
        <end position="353"/>
    </location>
</feature>
<protein>
    <submittedName>
        <fullName evidence="9">Alcohol dehydrogenase catalytic domain-containing protein</fullName>
    </submittedName>
</protein>
<dbReference type="InterPro" id="IPR020843">
    <property type="entry name" value="ER"/>
</dbReference>
<dbReference type="InterPro" id="IPR002328">
    <property type="entry name" value="ADH_Zn_CS"/>
</dbReference>
<accession>A0A5D0NDE8</accession>
<dbReference type="PROSITE" id="PS00059">
    <property type="entry name" value="ADH_ZINC"/>
    <property type="match status" value="1"/>
</dbReference>
<organism evidence="9 10">
    <name type="scientific">Actinomadura chibensis</name>
    <dbReference type="NCBI Taxonomy" id="392828"/>
    <lineage>
        <taxon>Bacteria</taxon>
        <taxon>Bacillati</taxon>
        <taxon>Actinomycetota</taxon>
        <taxon>Actinomycetes</taxon>
        <taxon>Streptosporangiales</taxon>
        <taxon>Thermomonosporaceae</taxon>
        <taxon>Actinomadura</taxon>
    </lineage>
</organism>
<evidence type="ECO:0000256" key="5">
    <source>
        <dbReference type="ARBA" id="ARBA00023002"/>
    </source>
</evidence>
<dbReference type="Pfam" id="PF08240">
    <property type="entry name" value="ADH_N"/>
    <property type="match status" value="1"/>
</dbReference>
<dbReference type="Proteomes" id="UP000323380">
    <property type="component" value="Unassembled WGS sequence"/>
</dbReference>
<dbReference type="STRING" id="1220554.GCA_001552135_01901"/>
<dbReference type="GO" id="GO:0051903">
    <property type="term" value="F:S-(hydroxymethyl)glutathione dehydrogenase [NAD(P)+] activity"/>
    <property type="evidence" value="ECO:0007669"/>
    <property type="project" value="TreeGrafter"/>
</dbReference>
<reference evidence="9 10" key="1">
    <citation type="submission" date="2019-08" db="EMBL/GenBank/DDBJ databases">
        <title>Actinomadura sp. nov. CYP1-5 isolated from mountain soil.</title>
        <authorList>
            <person name="Songsumanus A."/>
            <person name="Kuncharoen N."/>
            <person name="Kudo T."/>
            <person name="Yuki M."/>
            <person name="Igarashi Y."/>
            <person name="Tanasupawat S."/>
        </authorList>
    </citation>
    <scope>NUCLEOTIDE SEQUENCE [LARGE SCALE GENOMIC DNA]</scope>
    <source>
        <strain evidence="9 10">JCM 14158</strain>
    </source>
</reference>
<keyword evidence="4 7" id="KW-0862">Zinc</keyword>
<dbReference type="SUPFAM" id="SSF51735">
    <property type="entry name" value="NAD(P)-binding Rossmann-fold domains"/>
    <property type="match status" value="1"/>
</dbReference>
<dbReference type="Pfam" id="PF00107">
    <property type="entry name" value="ADH_zinc_N"/>
    <property type="match status" value="1"/>
</dbReference>
<keyword evidence="10" id="KW-1185">Reference proteome</keyword>
<dbReference type="GO" id="GO:0008270">
    <property type="term" value="F:zinc ion binding"/>
    <property type="evidence" value="ECO:0007669"/>
    <property type="project" value="InterPro"/>
</dbReference>
<keyword evidence="3 7" id="KW-0479">Metal-binding</keyword>
<dbReference type="Gene3D" id="3.40.50.720">
    <property type="entry name" value="NAD(P)-binding Rossmann-like Domain"/>
    <property type="match status" value="1"/>
</dbReference>
<dbReference type="GO" id="GO:0046294">
    <property type="term" value="P:formaldehyde catabolic process"/>
    <property type="evidence" value="ECO:0007669"/>
    <property type="project" value="TreeGrafter"/>
</dbReference>
<dbReference type="PANTHER" id="PTHR43880">
    <property type="entry name" value="ALCOHOL DEHYDROGENASE"/>
    <property type="match status" value="1"/>
</dbReference>
<dbReference type="InterPro" id="IPR036291">
    <property type="entry name" value="NAD(P)-bd_dom_sf"/>
</dbReference>
<comment type="similarity">
    <text evidence="2 7">Belongs to the zinc-containing alcohol dehydrogenase family.</text>
</comment>
<dbReference type="AlphaFoldDB" id="A0A5D0NDE8"/>
<dbReference type="SUPFAM" id="SSF50129">
    <property type="entry name" value="GroES-like"/>
    <property type="match status" value="1"/>
</dbReference>
<dbReference type="PANTHER" id="PTHR43880:SF12">
    <property type="entry name" value="ALCOHOL DEHYDROGENASE CLASS-3"/>
    <property type="match status" value="1"/>
</dbReference>
<evidence type="ECO:0000313" key="10">
    <source>
        <dbReference type="Proteomes" id="UP000323380"/>
    </source>
</evidence>
<keyword evidence="5" id="KW-0560">Oxidoreductase</keyword>
<name>A0A5D0NDE8_9ACTN</name>
<dbReference type="GO" id="GO:0005829">
    <property type="term" value="C:cytosol"/>
    <property type="evidence" value="ECO:0007669"/>
    <property type="project" value="TreeGrafter"/>
</dbReference>
<dbReference type="EMBL" id="VSFG01000008">
    <property type="protein sequence ID" value="TYB42333.1"/>
    <property type="molecule type" value="Genomic_DNA"/>
</dbReference>
<comment type="cofactor">
    <cofactor evidence="1 7">
        <name>Zn(2+)</name>
        <dbReference type="ChEBI" id="CHEBI:29105"/>
    </cofactor>
</comment>
<dbReference type="FunFam" id="3.40.50.720:FF:000003">
    <property type="entry name" value="S-(hydroxymethyl)glutathione dehydrogenase"/>
    <property type="match status" value="1"/>
</dbReference>
<evidence type="ECO:0000256" key="3">
    <source>
        <dbReference type="ARBA" id="ARBA00022723"/>
    </source>
</evidence>
<proteinExistence type="inferred from homology"/>
<evidence type="ECO:0000256" key="7">
    <source>
        <dbReference type="RuleBase" id="RU361277"/>
    </source>
</evidence>
<dbReference type="RefSeq" id="WP_067888011.1">
    <property type="nucleotide sequence ID" value="NZ_VSFG01000008.1"/>
</dbReference>